<name>A0A8J2ZD01_9PROT</name>
<evidence type="ECO:0000256" key="2">
    <source>
        <dbReference type="SAM" id="Phobius"/>
    </source>
</evidence>
<feature type="compositionally biased region" description="Pro residues" evidence="1">
    <location>
        <begin position="863"/>
        <end position="877"/>
    </location>
</feature>
<comment type="caution">
    <text evidence="4">The sequence shown here is derived from an EMBL/GenBank/DDBJ whole genome shotgun (WGS) entry which is preliminary data.</text>
</comment>
<dbReference type="Pfam" id="PF05170">
    <property type="entry name" value="AsmA"/>
    <property type="match status" value="1"/>
</dbReference>
<feature type="domain" description="AsmA" evidence="3">
    <location>
        <begin position="18"/>
        <end position="189"/>
    </location>
</feature>
<keyword evidence="2" id="KW-0472">Membrane</keyword>
<evidence type="ECO:0000259" key="3">
    <source>
        <dbReference type="Pfam" id="PF05170"/>
    </source>
</evidence>
<feature type="transmembrane region" description="Helical" evidence="2">
    <location>
        <begin position="21"/>
        <end position="44"/>
    </location>
</feature>
<keyword evidence="2" id="KW-1133">Transmembrane helix</keyword>
<sequence length="895" mass="91234">MPAPPAPVPPRARRRSRLLRWSLLALAVLLLLPVVALGIFLATFDPEAWKPRVAAALESATGRALTLAGPVSVELGLAPAITLEQVALANPPGTSRPEMLTLRRLEMRLAVLPLLAGEVQVRRLVLLEPDLVLETDPEGRPNWLFTPPTAPDRPRTADAATGPAEAARAAEDRLGLVVDALTVENGRVTWRPAGVEGTAQVLEISRLEATAPADGPVRLEGTLRHAGVPFALRAETGPLADLAGRDRPWPLRVSLDAEGLLRLSAEGALAGRAQPGGWRLRVEAEVAELARLAPLLPDVPLPPLNRVAASGTFAQPEPGAAWPVAFADLRLRAGRSDLGALREGLMLDRLDLAVAAPDQPMRAVAEATLGGLPLRMEGTLGAPDALLRGGAPFPVEIALGAGTATGTVRGTIADPRRMTGVDLAVAGRVPDLRALAPLLGAGGPQAAALPPLRDLALSARLAERGAGFAGGAVLRELRLDSSAGDLAGEVTYAIGMRDSLTGRLSSREVRLGALLPPPAAPGAAASAPAAPGDAAARQPAIPEIPLPVAALGMFDADLGWTVAALSDAHGAVWRQVEARLALEAGRGRAVLRAGATPAAAGRPAGGPLALTLGVDGRQDPPAVTLAAEAPDLDLAGLLASAGQPPRGAGRLWVEADLRGRGRDTRALAASLQGSLGIAAVQGEMESGLLEPVLAPLRRNNMPLPALPQRIAVPCLALRLVTEEEGVLRSQAMLLETTIGRLGGGGAVNLGDESLALRLLADIRAAGIALRAPVNVGGTLANPRFGVDPAGAVAGGLEAFLSLQATPDRTLRALAGALGAAGAGPQGPATLPDCASQLAVARGGKPGPQPPAAARDDAAGAATPRPPAPAPATPPQIPGLPGGAPVQDLLRGLLRR</sequence>
<keyword evidence="2" id="KW-0812">Transmembrane</keyword>
<dbReference type="GO" id="GO:0005886">
    <property type="term" value="C:plasma membrane"/>
    <property type="evidence" value="ECO:0007669"/>
    <property type="project" value="TreeGrafter"/>
</dbReference>
<dbReference type="RefSeq" id="WP_188901030.1">
    <property type="nucleotide sequence ID" value="NZ_BMKS01000007.1"/>
</dbReference>
<evidence type="ECO:0000256" key="1">
    <source>
        <dbReference type="SAM" id="MobiDB-lite"/>
    </source>
</evidence>
<dbReference type="AlphaFoldDB" id="A0A8J2ZD01"/>
<dbReference type="PANTHER" id="PTHR30441:SF4">
    <property type="entry name" value="PROTEIN ASMA"/>
    <property type="match status" value="1"/>
</dbReference>
<dbReference type="InterPro" id="IPR007844">
    <property type="entry name" value="AsmA"/>
</dbReference>
<dbReference type="EMBL" id="BMKS01000007">
    <property type="protein sequence ID" value="GGG37752.1"/>
    <property type="molecule type" value="Genomic_DNA"/>
</dbReference>
<dbReference type="Proteomes" id="UP000597507">
    <property type="component" value="Unassembled WGS sequence"/>
</dbReference>
<dbReference type="PANTHER" id="PTHR30441">
    <property type="entry name" value="DUF748 DOMAIN-CONTAINING PROTEIN"/>
    <property type="match status" value="1"/>
</dbReference>
<gene>
    <name evidence="4" type="ORF">GCM10010964_26980</name>
</gene>
<protein>
    <submittedName>
        <fullName evidence="4">Cell envelope biogenesis protein AsmA</fullName>
    </submittedName>
</protein>
<reference evidence="4 5" key="1">
    <citation type="journal article" date="2014" name="Int. J. Syst. Evol. Microbiol.">
        <title>Complete genome sequence of Corynebacterium casei LMG S-19264T (=DSM 44701T), isolated from a smear-ripened cheese.</title>
        <authorList>
            <consortium name="US DOE Joint Genome Institute (JGI-PGF)"/>
            <person name="Walter F."/>
            <person name="Albersmeier A."/>
            <person name="Kalinowski J."/>
            <person name="Ruckert C."/>
        </authorList>
    </citation>
    <scope>NUCLEOTIDE SEQUENCE [LARGE SCALE GENOMIC DNA]</scope>
    <source>
        <strain evidence="4 5">CGMCC 1.16330</strain>
    </source>
</reference>
<evidence type="ECO:0000313" key="5">
    <source>
        <dbReference type="Proteomes" id="UP000597507"/>
    </source>
</evidence>
<keyword evidence="5" id="KW-1185">Reference proteome</keyword>
<organism evidence="4 5">
    <name type="scientific">Caldovatus sediminis</name>
    <dbReference type="NCBI Taxonomy" id="2041189"/>
    <lineage>
        <taxon>Bacteria</taxon>
        <taxon>Pseudomonadati</taxon>
        <taxon>Pseudomonadota</taxon>
        <taxon>Alphaproteobacteria</taxon>
        <taxon>Acetobacterales</taxon>
        <taxon>Roseomonadaceae</taxon>
        <taxon>Caldovatus</taxon>
    </lineage>
</organism>
<proteinExistence type="predicted"/>
<accession>A0A8J2ZD01</accession>
<evidence type="ECO:0000313" key="4">
    <source>
        <dbReference type="EMBL" id="GGG37752.1"/>
    </source>
</evidence>
<feature type="region of interest" description="Disordered" evidence="1">
    <location>
        <begin position="138"/>
        <end position="164"/>
    </location>
</feature>
<dbReference type="GO" id="GO:0090313">
    <property type="term" value="P:regulation of protein targeting to membrane"/>
    <property type="evidence" value="ECO:0007669"/>
    <property type="project" value="TreeGrafter"/>
</dbReference>
<dbReference type="InterPro" id="IPR052894">
    <property type="entry name" value="AsmA-related"/>
</dbReference>
<feature type="region of interest" description="Disordered" evidence="1">
    <location>
        <begin position="839"/>
        <end position="886"/>
    </location>
</feature>